<feature type="region of interest" description="Disordered" evidence="1">
    <location>
        <begin position="1"/>
        <end position="23"/>
    </location>
</feature>
<evidence type="ECO:0000256" key="1">
    <source>
        <dbReference type="SAM" id="MobiDB-lite"/>
    </source>
</evidence>
<organism evidence="2 3">
    <name type="scientific">Senna tora</name>
    <dbReference type="NCBI Taxonomy" id="362788"/>
    <lineage>
        <taxon>Eukaryota</taxon>
        <taxon>Viridiplantae</taxon>
        <taxon>Streptophyta</taxon>
        <taxon>Embryophyta</taxon>
        <taxon>Tracheophyta</taxon>
        <taxon>Spermatophyta</taxon>
        <taxon>Magnoliopsida</taxon>
        <taxon>eudicotyledons</taxon>
        <taxon>Gunneridae</taxon>
        <taxon>Pentapetalae</taxon>
        <taxon>rosids</taxon>
        <taxon>fabids</taxon>
        <taxon>Fabales</taxon>
        <taxon>Fabaceae</taxon>
        <taxon>Caesalpinioideae</taxon>
        <taxon>Cassia clade</taxon>
        <taxon>Senna</taxon>
    </lineage>
</organism>
<dbReference type="EMBL" id="JAAIUW010000013">
    <property type="protein sequence ID" value="KAF7804671.1"/>
    <property type="molecule type" value="Genomic_DNA"/>
</dbReference>
<evidence type="ECO:0000313" key="2">
    <source>
        <dbReference type="EMBL" id="KAF7804671.1"/>
    </source>
</evidence>
<gene>
    <name evidence="2" type="ORF">G2W53_043782</name>
</gene>
<dbReference type="AlphaFoldDB" id="A0A834SJN7"/>
<keyword evidence="3" id="KW-1185">Reference proteome</keyword>
<dbReference type="Proteomes" id="UP000634136">
    <property type="component" value="Unassembled WGS sequence"/>
</dbReference>
<feature type="compositionally biased region" description="Acidic residues" evidence="1">
    <location>
        <begin position="10"/>
        <end position="23"/>
    </location>
</feature>
<comment type="caution">
    <text evidence="2">The sequence shown here is derived from an EMBL/GenBank/DDBJ whole genome shotgun (WGS) entry which is preliminary data.</text>
</comment>
<accession>A0A834SJN7</accession>
<reference evidence="2" key="1">
    <citation type="submission" date="2020-09" db="EMBL/GenBank/DDBJ databases">
        <title>Genome-Enabled Discovery of Anthraquinone Biosynthesis in Senna tora.</title>
        <authorList>
            <person name="Kang S.-H."/>
            <person name="Pandey R.P."/>
            <person name="Lee C.-M."/>
            <person name="Sim J.-S."/>
            <person name="Jeong J.-T."/>
            <person name="Choi B.-S."/>
            <person name="Jung M."/>
            <person name="Ginzburg D."/>
            <person name="Zhao K."/>
            <person name="Won S.Y."/>
            <person name="Oh T.-J."/>
            <person name="Yu Y."/>
            <person name="Kim N.-H."/>
            <person name="Lee O.R."/>
            <person name="Lee T.-H."/>
            <person name="Bashyal P."/>
            <person name="Kim T.-S."/>
            <person name="Lee W.-H."/>
            <person name="Kawkins C."/>
            <person name="Kim C.-K."/>
            <person name="Kim J.S."/>
            <person name="Ahn B.O."/>
            <person name="Rhee S.Y."/>
            <person name="Sohng J.K."/>
        </authorList>
    </citation>
    <scope>NUCLEOTIDE SEQUENCE</scope>
    <source>
        <tissue evidence="2">Leaf</tissue>
    </source>
</reference>
<name>A0A834SJN7_9FABA</name>
<sequence>MRVPNLQLDEKEEEGEPISDERW</sequence>
<protein>
    <submittedName>
        <fullName evidence="2">Uncharacterized protein</fullName>
    </submittedName>
</protein>
<proteinExistence type="predicted"/>
<evidence type="ECO:0000313" key="3">
    <source>
        <dbReference type="Proteomes" id="UP000634136"/>
    </source>
</evidence>